<evidence type="ECO:0000256" key="11">
    <source>
        <dbReference type="ARBA" id="ARBA00029774"/>
    </source>
</evidence>
<evidence type="ECO:0000256" key="9">
    <source>
        <dbReference type="ARBA" id="ARBA00022741"/>
    </source>
</evidence>
<comment type="subcellular location">
    <subcellularLocation>
        <location evidence="1 13">Cytoplasm</location>
    </subcellularLocation>
</comment>
<keyword evidence="8 13" id="KW-0548">Nucleotidyltransferase</keyword>
<dbReference type="Gene3D" id="3.40.50.11030">
    <property type="entry name" value="Threonylcarbamoyl-AMP synthase, C-terminal domain"/>
    <property type="match status" value="1"/>
</dbReference>
<evidence type="ECO:0000256" key="12">
    <source>
        <dbReference type="ARBA" id="ARBA00048366"/>
    </source>
</evidence>
<sequence>MLYLTPDDEGLATAARLLDAGRLVALPTETVYGLAADAANPDALREIFRAKGRPVDHPLILHLAGVDQLREWVTEVPPIVRQLAAVFWPGPLTLILVAGPRASSLITGGQTTLAVRVPSHPVMQAVLRRLGRGVAAPSANPYGQVSPTTSAHVQRHLTGRIAAVVDGGPCQIGIESTILDLTAGEPAILRPGAITAAMLAPYVQLAESSHTSGTRAPGGLPRHYAPCTPCYRIAAGTAARPDMAGRVGLLAQREPRWPVAHFWPMPDTPDDFARVFYAALHAADASGCDALLVALPPDGPEWRAVHDRILRATRPLPPAS</sequence>
<dbReference type="EMBL" id="JBDKXB010000002">
    <property type="protein sequence ID" value="MEY6431284.1"/>
    <property type="molecule type" value="Genomic_DNA"/>
</dbReference>
<keyword evidence="9 13" id="KW-0547">Nucleotide-binding</keyword>
<comment type="function">
    <text evidence="13">Required for the formation of a threonylcarbamoyl group on adenosine at position 37 (t(6)A37) in tRNAs that read codons beginning with adenine.</text>
</comment>
<name>A0ABV4BBC9_9GAMM</name>
<keyword evidence="6 13" id="KW-0808">Transferase</keyword>
<evidence type="ECO:0000256" key="10">
    <source>
        <dbReference type="ARBA" id="ARBA00022840"/>
    </source>
</evidence>
<comment type="catalytic activity">
    <reaction evidence="12 13">
        <text>L-threonine + hydrogencarbonate + ATP = L-threonylcarbamoyladenylate + diphosphate + H2O</text>
        <dbReference type="Rhea" id="RHEA:36407"/>
        <dbReference type="ChEBI" id="CHEBI:15377"/>
        <dbReference type="ChEBI" id="CHEBI:17544"/>
        <dbReference type="ChEBI" id="CHEBI:30616"/>
        <dbReference type="ChEBI" id="CHEBI:33019"/>
        <dbReference type="ChEBI" id="CHEBI:57926"/>
        <dbReference type="ChEBI" id="CHEBI:73682"/>
        <dbReference type="EC" id="2.7.7.87"/>
    </reaction>
</comment>
<evidence type="ECO:0000313" key="15">
    <source>
        <dbReference type="EMBL" id="MEY6431284.1"/>
    </source>
</evidence>
<evidence type="ECO:0000313" key="16">
    <source>
        <dbReference type="Proteomes" id="UP001564408"/>
    </source>
</evidence>
<dbReference type="Proteomes" id="UP001564408">
    <property type="component" value="Unassembled WGS sequence"/>
</dbReference>
<dbReference type="EC" id="2.7.7.87" evidence="3 13"/>
<evidence type="ECO:0000256" key="7">
    <source>
        <dbReference type="ARBA" id="ARBA00022694"/>
    </source>
</evidence>
<dbReference type="InterPro" id="IPR005145">
    <property type="entry name" value="Sua5_C"/>
</dbReference>
<dbReference type="NCBIfam" id="TIGR00057">
    <property type="entry name" value="L-threonylcarbamoyladenylate synthase"/>
    <property type="match status" value="1"/>
</dbReference>
<dbReference type="RefSeq" id="WP_369665667.1">
    <property type="nucleotide sequence ID" value="NZ_JBDKXB010000002.1"/>
</dbReference>
<evidence type="ECO:0000256" key="8">
    <source>
        <dbReference type="ARBA" id="ARBA00022695"/>
    </source>
</evidence>
<dbReference type="PROSITE" id="PS51163">
    <property type="entry name" value="YRDC"/>
    <property type="match status" value="1"/>
</dbReference>
<dbReference type="GO" id="GO:0061710">
    <property type="term" value="F:L-threonylcarbamoyladenylate synthase"/>
    <property type="evidence" value="ECO:0007669"/>
    <property type="project" value="UniProtKB-EC"/>
</dbReference>
<evidence type="ECO:0000256" key="5">
    <source>
        <dbReference type="ARBA" id="ARBA00022490"/>
    </source>
</evidence>
<comment type="caution">
    <text evidence="15">The sequence shown here is derived from an EMBL/GenBank/DDBJ whole genome shotgun (WGS) entry which is preliminary data.</text>
</comment>
<evidence type="ECO:0000256" key="1">
    <source>
        <dbReference type="ARBA" id="ARBA00004496"/>
    </source>
</evidence>
<dbReference type="Pfam" id="PF03481">
    <property type="entry name" value="Sua5_C"/>
    <property type="match status" value="1"/>
</dbReference>
<evidence type="ECO:0000256" key="4">
    <source>
        <dbReference type="ARBA" id="ARBA00015492"/>
    </source>
</evidence>
<dbReference type="InterPro" id="IPR010923">
    <property type="entry name" value="T(6)A37_SUA5"/>
</dbReference>
<dbReference type="PIRSF" id="PIRSF004930">
    <property type="entry name" value="Tln_factor_SUA5"/>
    <property type="match status" value="1"/>
</dbReference>
<dbReference type="InterPro" id="IPR017945">
    <property type="entry name" value="DHBP_synth_RibB-like_a/b_dom"/>
</dbReference>
<keyword evidence="5 13" id="KW-0963">Cytoplasm</keyword>
<dbReference type="Gene3D" id="3.90.870.10">
    <property type="entry name" value="DHBP synthase"/>
    <property type="match status" value="1"/>
</dbReference>
<dbReference type="InterPro" id="IPR038385">
    <property type="entry name" value="Sua5/YwlC_C"/>
</dbReference>
<proteinExistence type="inferred from homology"/>
<reference evidence="15 16" key="1">
    <citation type="submission" date="2024-05" db="EMBL/GenBank/DDBJ databases">
        <title>Genome Sequence and Characterization of the New Strain Purple Sulfur Bacterium of Genus Thioalkalicoccus.</title>
        <authorList>
            <person name="Bryantseva I.A."/>
            <person name="Kyndt J.A."/>
            <person name="Imhoff J.F."/>
        </authorList>
    </citation>
    <scope>NUCLEOTIDE SEQUENCE [LARGE SCALE GENOMIC DNA]</scope>
    <source>
        <strain evidence="15 16">Um2</strain>
    </source>
</reference>
<evidence type="ECO:0000256" key="13">
    <source>
        <dbReference type="PIRNR" id="PIRNR004930"/>
    </source>
</evidence>
<keyword evidence="16" id="KW-1185">Reference proteome</keyword>
<dbReference type="PANTHER" id="PTHR17490:SF16">
    <property type="entry name" value="THREONYLCARBAMOYL-AMP SYNTHASE"/>
    <property type="match status" value="1"/>
</dbReference>
<evidence type="ECO:0000256" key="2">
    <source>
        <dbReference type="ARBA" id="ARBA00007663"/>
    </source>
</evidence>
<dbReference type="Pfam" id="PF01300">
    <property type="entry name" value="Sua5_yciO_yrdC"/>
    <property type="match status" value="1"/>
</dbReference>
<keyword evidence="10 13" id="KW-0067">ATP-binding</keyword>
<protein>
    <recommendedName>
        <fullName evidence="4 13">Threonylcarbamoyl-AMP synthase</fullName>
        <shortName evidence="13">TC-AMP synthase</shortName>
        <ecNumber evidence="3 13">2.7.7.87</ecNumber>
    </recommendedName>
    <alternativeName>
        <fullName evidence="11 13">L-threonylcarbamoyladenylate synthase</fullName>
    </alternativeName>
</protein>
<gene>
    <name evidence="15" type="ORF">ABC977_02555</name>
</gene>
<evidence type="ECO:0000259" key="14">
    <source>
        <dbReference type="PROSITE" id="PS51163"/>
    </source>
</evidence>
<keyword evidence="7 13" id="KW-0819">tRNA processing</keyword>
<evidence type="ECO:0000256" key="6">
    <source>
        <dbReference type="ARBA" id="ARBA00022679"/>
    </source>
</evidence>
<organism evidence="15 16">
    <name type="scientific">Thioalkalicoccus limnaeus</name>
    <dbReference type="NCBI Taxonomy" id="120681"/>
    <lineage>
        <taxon>Bacteria</taxon>
        <taxon>Pseudomonadati</taxon>
        <taxon>Pseudomonadota</taxon>
        <taxon>Gammaproteobacteria</taxon>
        <taxon>Chromatiales</taxon>
        <taxon>Chromatiaceae</taxon>
        <taxon>Thioalkalicoccus</taxon>
    </lineage>
</organism>
<feature type="domain" description="YrdC-like" evidence="14">
    <location>
        <begin position="8"/>
        <end position="194"/>
    </location>
</feature>
<evidence type="ECO:0000256" key="3">
    <source>
        <dbReference type="ARBA" id="ARBA00012584"/>
    </source>
</evidence>
<dbReference type="PANTHER" id="PTHR17490">
    <property type="entry name" value="SUA5"/>
    <property type="match status" value="1"/>
</dbReference>
<comment type="similarity">
    <text evidence="2 13">Belongs to the SUA5 family.</text>
</comment>
<dbReference type="InterPro" id="IPR006070">
    <property type="entry name" value="Sua5-like_dom"/>
</dbReference>
<accession>A0ABV4BBC9</accession>
<dbReference type="InterPro" id="IPR050156">
    <property type="entry name" value="TC-AMP_synthase_SUA5"/>
</dbReference>
<dbReference type="SUPFAM" id="SSF55821">
    <property type="entry name" value="YrdC/RibB"/>
    <property type="match status" value="1"/>
</dbReference>